<reference evidence="2" key="1">
    <citation type="submission" date="2022-11" db="UniProtKB">
        <authorList>
            <consortium name="WormBaseParasite"/>
        </authorList>
    </citation>
    <scope>IDENTIFICATION</scope>
</reference>
<accession>A0A914I2R1</accession>
<evidence type="ECO:0000313" key="2">
    <source>
        <dbReference type="WBParaSite" id="Gr19_v10_g6950.t1"/>
    </source>
</evidence>
<evidence type="ECO:0000313" key="1">
    <source>
        <dbReference type="Proteomes" id="UP000887572"/>
    </source>
</evidence>
<proteinExistence type="predicted"/>
<sequence length="88" mass="10072">MVGRVQHSAAFKFRKWLGVFIGPVISFRKHKFESRERVDKKLLRWEPSRLNISSKSLFLSARGTFSPPYLPSSTLIITISHTAIGSLR</sequence>
<keyword evidence="1" id="KW-1185">Reference proteome</keyword>
<dbReference type="AlphaFoldDB" id="A0A914I2R1"/>
<dbReference type="WBParaSite" id="Gr19_v10_g6950.t1">
    <property type="protein sequence ID" value="Gr19_v10_g6950.t1"/>
    <property type="gene ID" value="Gr19_v10_g6950"/>
</dbReference>
<dbReference type="Proteomes" id="UP000887572">
    <property type="component" value="Unplaced"/>
</dbReference>
<name>A0A914I2R1_GLORO</name>
<organism evidence="1 2">
    <name type="scientific">Globodera rostochiensis</name>
    <name type="common">Golden nematode worm</name>
    <name type="synonym">Heterodera rostochiensis</name>
    <dbReference type="NCBI Taxonomy" id="31243"/>
    <lineage>
        <taxon>Eukaryota</taxon>
        <taxon>Metazoa</taxon>
        <taxon>Ecdysozoa</taxon>
        <taxon>Nematoda</taxon>
        <taxon>Chromadorea</taxon>
        <taxon>Rhabditida</taxon>
        <taxon>Tylenchina</taxon>
        <taxon>Tylenchomorpha</taxon>
        <taxon>Tylenchoidea</taxon>
        <taxon>Heteroderidae</taxon>
        <taxon>Heteroderinae</taxon>
        <taxon>Globodera</taxon>
    </lineage>
</organism>
<protein>
    <submittedName>
        <fullName evidence="2">Uncharacterized protein</fullName>
    </submittedName>
</protein>